<dbReference type="Proteomes" id="UP000254161">
    <property type="component" value="Unassembled WGS sequence"/>
</dbReference>
<dbReference type="RefSeq" id="WP_004276247.1">
    <property type="nucleotide sequence ID" value="NZ_JANKIN010000017.1"/>
</dbReference>
<organism evidence="4 5">
    <name type="scientific">Campylobacter upsaliensis</name>
    <dbReference type="NCBI Taxonomy" id="28080"/>
    <lineage>
        <taxon>Bacteria</taxon>
        <taxon>Pseudomonadati</taxon>
        <taxon>Campylobacterota</taxon>
        <taxon>Epsilonproteobacteria</taxon>
        <taxon>Campylobacterales</taxon>
        <taxon>Campylobacteraceae</taxon>
        <taxon>Campylobacter</taxon>
    </lineage>
</organism>
<evidence type="ECO:0000313" key="3">
    <source>
        <dbReference type="EMBL" id="EAJ1622519.1"/>
    </source>
</evidence>
<name>A0A381F3E2_CAMUP</name>
<gene>
    <name evidence="3" type="ORF">CT510_07730</name>
    <name evidence="4" type="ORF">NCTC12264_01898</name>
</gene>
<reference evidence="3 6" key="2">
    <citation type="submission" date="2018-06" db="EMBL/GenBank/DDBJ databases">
        <authorList>
            <consortium name="PulseNet: The National Subtyping Network for Foodborne Disease Surveillance"/>
            <person name="Tarr C.L."/>
            <person name="Trees E."/>
            <person name="Katz L.S."/>
            <person name="Carleton-Romer H.A."/>
            <person name="Stroika S."/>
            <person name="Kucerova Z."/>
            <person name="Roache K.F."/>
            <person name="Sabol A.L."/>
            <person name="Besser J."/>
            <person name="Gerner-Smidt P."/>
        </authorList>
    </citation>
    <scope>NUCLEOTIDE SEQUENCE [LARGE SCALE GENOMIC DNA]</scope>
    <source>
        <strain evidence="3 6">PNUSAC003104</strain>
    </source>
</reference>
<dbReference type="AlphaFoldDB" id="A0A381F3E2"/>
<dbReference type="Proteomes" id="UP000535305">
    <property type="component" value="Unassembled WGS sequence"/>
</dbReference>
<dbReference type="Pfam" id="PF21522">
    <property type="entry name" value="MreB-like_C"/>
    <property type="match status" value="1"/>
</dbReference>
<dbReference type="EMBL" id="AABVLA010000036">
    <property type="protein sequence ID" value="EAJ1622519.1"/>
    <property type="molecule type" value="Genomic_DNA"/>
</dbReference>
<dbReference type="SUPFAM" id="SSF53067">
    <property type="entry name" value="Actin-like ATPase domain"/>
    <property type="match status" value="2"/>
</dbReference>
<reference evidence="4 5" key="1">
    <citation type="submission" date="2018-06" db="EMBL/GenBank/DDBJ databases">
        <authorList>
            <consortium name="Pathogen Informatics"/>
            <person name="Doyle S."/>
        </authorList>
    </citation>
    <scope>NUCLEOTIDE SEQUENCE [LARGE SCALE GENOMIC DNA]</scope>
    <source>
        <strain evidence="4 5">NCTC12264</strain>
    </source>
</reference>
<dbReference type="InterPro" id="IPR049067">
    <property type="entry name" value="MreB-like_C"/>
</dbReference>
<evidence type="ECO:0000313" key="5">
    <source>
        <dbReference type="Proteomes" id="UP000254161"/>
    </source>
</evidence>
<dbReference type="InterPro" id="IPR040607">
    <property type="entry name" value="ALP_N"/>
</dbReference>
<accession>A0A381F3E2</accession>
<proteinExistence type="predicted"/>
<dbReference type="Gene3D" id="3.30.420.40">
    <property type="match status" value="2"/>
</dbReference>
<evidence type="ECO:0000259" key="1">
    <source>
        <dbReference type="Pfam" id="PF17989"/>
    </source>
</evidence>
<dbReference type="EMBL" id="UFUZ01000002">
    <property type="protein sequence ID" value="SUX41080.1"/>
    <property type="molecule type" value="Genomic_DNA"/>
</dbReference>
<protein>
    <submittedName>
        <fullName evidence="4">PRTRC system protein D</fullName>
    </submittedName>
    <submittedName>
        <fullName evidence="3">ParM/StbA family protein</fullName>
    </submittedName>
</protein>
<keyword evidence="6" id="KW-1185">Reference proteome</keyword>
<evidence type="ECO:0000259" key="2">
    <source>
        <dbReference type="Pfam" id="PF21522"/>
    </source>
</evidence>
<feature type="domain" description="Actin homologue MreB-like C-terminal" evidence="2">
    <location>
        <begin position="158"/>
        <end position="275"/>
    </location>
</feature>
<dbReference type="Pfam" id="PF17989">
    <property type="entry name" value="ALP_N"/>
    <property type="match status" value="1"/>
</dbReference>
<sequence length="305" mass="34738">MANEIQKIAIDIGYGDTKVAVGKEVFKFASAISKQKEAQSEYFEGKNEGVYDFLGKKYFVGDNALFEAVSTRGFDFLVKYSPLLVYHAIKKANFDLSKDIHIFTGLSIVNWGEKERFLESLKSIKVDNDILSPKITLMAQGQGVFCDYEKEKEGLVCVVDIGYNTFDFLVFDNGNPRQDLSFATKKGANVIITELQNIIKKRYSLDISEQSSKDIFQNGFIEIYGEKIDLSDSIDDLKEEYSEFIINELRNQREDIVKTAKRVIFSGGGAYFLDNVKSLKNVKNVDFSDKPYEYANVKGYLKWKK</sequence>
<evidence type="ECO:0000313" key="6">
    <source>
        <dbReference type="Proteomes" id="UP000535305"/>
    </source>
</evidence>
<dbReference type="GeneID" id="77231627"/>
<evidence type="ECO:0000313" key="4">
    <source>
        <dbReference type="EMBL" id="SUX41080.1"/>
    </source>
</evidence>
<feature type="domain" description="Actin-like protein N-terminal" evidence="1">
    <location>
        <begin position="9"/>
        <end position="125"/>
    </location>
</feature>
<dbReference type="InterPro" id="IPR043129">
    <property type="entry name" value="ATPase_NBD"/>
</dbReference>